<name>A0A7S2S0K4_9STRA</name>
<protein>
    <recommendedName>
        <fullName evidence="5">Peptidase C1A papain C-terminal domain-containing protein</fullName>
    </recommendedName>
</protein>
<feature type="chain" id="PRO_5031510800" description="Peptidase C1A papain C-terminal domain-containing protein" evidence="4">
    <location>
        <begin position="20"/>
        <end position="548"/>
    </location>
</feature>
<evidence type="ECO:0000256" key="3">
    <source>
        <dbReference type="SAM" id="MobiDB-lite"/>
    </source>
</evidence>
<dbReference type="GO" id="GO:0006508">
    <property type="term" value="P:proteolysis"/>
    <property type="evidence" value="ECO:0007669"/>
    <property type="project" value="InterPro"/>
</dbReference>
<evidence type="ECO:0000259" key="5">
    <source>
        <dbReference type="SMART" id="SM00645"/>
    </source>
</evidence>
<organism evidence="6">
    <name type="scientific">Mucochytrium quahogii</name>
    <dbReference type="NCBI Taxonomy" id="96639"/>
    <lineage>
        <taxon>Eukaryota</taxon>
        <taxon>Sar</taxon>
        <taxon>Stramenopiles</taxon>
        <taxon>Bigyra</taxon>
        <taxon>Labyrinthulomycetes</taxon>
        <taxon>Thraustochytrida</taxon>
        <taxon>Thraustochytriidae</taxon>
        <taxon>Mucochytrium</taxon>
    </lineage>
</organism>
<dbReference type="Pfam" id="PF00112">
    <property type="entry name" value="Peptidase_C1"/>
    <property type="match status" value="1"/>
</dbReference>
<dbReference type="Gene3D" id="3.90.70.10">
    <property type="entry name" value="Cysteine proteinases"/>
    <property type="match status" value="1"/>
</dbReference>
<evidence type="ECO:0000256" key="4">
    <source>
        <dbReference type="SAM" id="SignalP"/>
    </source>
</evidence>
<dbReference type="InterPro" id="IPR038765">
    <property type="entry name" value="Papain-like_cys_pep_sf"/>
</dbReference>
<keyword evidence="4" id="KW-0732">Signal</keyword>
<comment type="similarity">
    <text evidence="1">Belongs to the peptidase C1 family.</text>
</comment>
<evidence type="ECO:0000313" key="6">
    <source>
        <dbReference type="EMBL" id="CAD9685961.1"/>
    </source>
</evidence>
<evidence type="ECO:0000256" key="1">
    <source>
        <dbReference type="ARBA" id="ARBA00008455"/>
    </source>
</evidence>
<dbReference type="GO" id="GO:0008234">
    <property type="term" value="F:cysteine-type peptidase activity"/>
    <property type="evidence" value="ECO:0007669"/>
    <property type="project" value="InterPro"/>
</dbReference>
<reference evidence="6" key="1">
    <citation type="submission" date="2021-01" db="EMBL/GenBank/DDBJ databases">
        <authorList>
            <person name="Corre E."/>
            <person name="Pelletier E."/>
            <person name="Niang G."/>
            <person name="Scheremetjew M."/>
            <person name="Finn R."/>
            <person name="Kale V."/>
            <person name="Holt S."/>
            <person name="Cochrane G."/>
            <person name="Meng A."/>
            <person name="Brown T."/>
            <person name="Cohen L."/>
        </authorList>
    </citation>
    <scope>NUCLEOTIDE SEQUENCE</scope>
    <source>
        <strain evidence="6">NY070348D</strain>
    </source>
</reference>
<proteinExistence type="inferred from homology"/>
<feature type="signal peptide" evidence="4">
    <location>
        <begin position="1"/>
        <end position="19"/>
    </location>
</feature>
<sequence length="548" mass="59824">MMILVRVASVLATVAMVDAFQARSLEDVHSELWRMVGNRRVLSAKVLKVLNKPVHTSDTIYGMELGDEDEDSASMGVLKGVSVQARKHGSSLDVVFAKFIDEYTQVNGAIHRSRVHLAKRCLSYLLNKNQELQAMPACVSDNVCVKLEFNGNCFNTDQEQREHSSIFVPQAQPENSTTGRRMSTYVEERRLDVPDKINWLEQGYIGEPENQGEVCGACWAFSSMATIEARLAIRTKRLFTLSAQQLISCYTEPVTRPGKAQRPAYGCTGGNFADVFYYYALQNIYVNREAFMFTESASTPCTLQGALNVSRSTGYNTVGWDFKRWQETGSDGSTRAATNEQIRAALEQGPVSVAMYRARACFLHYKSGILSRESCGEPPQTIPFRVDHAISIVGYENYGSTDPKNPPAWIIKNSWGTEWGEGGFARLKIEPEAGPKPDGTNDYGLFSVNLQVAWPDEATLDAACASSSHCLAQGQQIADSPTVSPTGSPTTSPTGPSPPTGSPTTSSPTGPSPTSAPTKQPTKESTASTCQSYAMLTSLLVLVAAFDY</sequence>
<feature type="compositionally biased region" description="Polar residues" evidence="3">
    <location>
        <begin position="519"/>
        <end position="528"/>
    </location>
</feature>
<dbReference type="SMART" id="SM00645">
    <property type="entry name" value="Pept_C1"/>
    <property type="match status" value="1"/>
</dbReference>
<dbReference type="InterPro" id="IPR013128">
    <property type="entry name" value="Peptidase_C1A"/>
</dbReference>
<keyword evidence="2" id="KW-0865">Zymogen</keyword>
<dbReference type="AlphaFoldDB" id="A0A7S2S0K4"/>
<dbReference type="PANTHER" id="PTHR12411">
    <property type="entry name" value="CYSTEINE PROTEASE FAMILY C1-RELATED"/>
    <property type="match status" value="1"/>
</dbReference>
<dbReference type="InterPro" id="IPR000668">
    <property type="entry name" value="Peptidase_C1A_C"/>
</dbReference>
<feature type="compositionally biased region" description="Low complexity" evidence="3">
    <location>
        <begin position="480"/>
        <end position="494"/>
    </location>
</feature>
<accession>A0A7S2S0K4</accession>
<feature type="domain" description="Peptidase C1A papain C-terminal" evidence="5">
    <location>
        <begin position="193"/>
        <end position="435"/>
    </location>
</feature>
<dbReference type="EMBL" id="HBHK01014284">
    <property type="protein sequence ID" value="CAD9685961.1"/>
    <property type="molecule type" value="Transcribed_RNA"/>
</dbReference>
<feature type="region of interest" description="Disordered" evidence="3">
    <location>
        <begin position="475"/>
        <end position="528"/>
    </location>
</feature>
<dbReference type="InterPro" id="IPR039417">
    <property type="entry name" value="Peptidase_C1A_papain-like"/>
</dbReference>
<evidence type="ECO:0000256" key="2">
    <source>
        <dbReference type="ARBA" id="ARBA00023145"/>
    </source>
</evidence>
<dbReference type="SUPFAM" id="SSF54001">
    <property type="entry name" value="Cysteine proteinases"/>
    <property type="match status" value="1"/>
</dbReference>
<dbReference type="CDD" id="cd02248">
    <property type="entry name" value="Peptidase_C1A"/>
    <property type="match status" value="1"/>
</dbReference>
<gene>
    <name evidence="6" type="ORF">QSP1433_LOCUS8994</name>
</gene>
<feature type="compositionally biased region" description="Low complexity" evidence="3">
    <location>
        <begin position="502"/>
        <end position="518"/>
    </location>
</feature>